<reference evidence="1" key="1">
    <citation type="submission" date="2025-08" db="UniProtKB">
        <authorList>
            <consortium name="Ensembl"/>
        </authorList>
    </citation>
    <scope>IDENTIFICATION</scope>
</reference>
<reference evidence="1" key="2">
    <citation type="submission" date="2025-09" db="UniProtKB">
        <authorList>
            <consortium name="Ensembl"/>
        </authorList>
    </citation>
    <scope>IDENTIFICATION</scope>
</reference>
<keyword evidence="2" id="KW-1185">Reference proteome</keyword>
<dbReference type="SUPFAM" id="SSF51735">
    <property type="entry name" value="NAD(P)-binding Rossmann-fold domains"/>
    <property type="match status" value="1"/>
</dbReference>
<organism evidence="1 2">
    <name type="scientific">Oncorhynchus kisutch</name>
    <name type="common">Coho salmon</name>
    <name type="synonym">Salmo kisutch</name>
    <dbReference type="NCBI Taxonomy" id="8019"/>
    <lineage>
        <taxon>Eukaryota</taxon>
        <taxon>Metazoa</taxon>
        <taxon>Chordata</taxon>
        <taxon>Craniata</taxon>
        <taxon>Vertebrata</taxon>
        <taxon>Euteleostomi</taxon>
        <taxon>Actinopterygii</taxon>
        <taxon>Neopterygii</taxon>
        <taxon>Teleostei</taxon>
        <taxon>Protacanthopterygii</taxon>
        <taxon>Salmoniformes</taxon>
        <taxon>Salmonidae</taxon>
        <taxon>Salmoninae</taxon>
        <taxon>Oncorhynchus</taxon>
    </lineage>
</organism>
<dbReference type="Proteomes" id="UP000694557">
    <property type="component" value="Unassembled WGS sequence"/>
</dbReference>
<dbReference type="Gene3D" id="3.40.50.720">
    <property type="entry name" value="NAD(P)-binding Rossmann-like Domain"/>
    <property type="match status" value="1"/>
</dbReference>
<dbReference type="GeneTree" id="ENSGT01010000225520"/>
<proteinExistence type="predicted"/>
<sequence>IPRLCVGGSRGIGRAVSRLLAERGCRVVVVSRNQHAAQATVASLDGGTV</sequence>
<accession>A0A8C7F9W5</accession>
<dbReference type="InterPro" id="IPR036291">
    <property type="entry name" value="NAD(P)-bd_dom_sf"/>
</dbReference>
<dbReference type="Pfam" id="PF00106">
    <property type="entry name" value="adh_short"/>
    <property type="match status" value="1"/>
</dbReference>
<dbReference type="Ensembl" id="ENSOKIT00005026036.1">
    <property type="protein sequence ID" value="ENSOKIP00005024576.1"/>
    <property type="gene ID" value="ENSOKIG00005010721.1"/>
</dbReference>
<dbReference type="AlphaFoldDB" id="A0A8C7F9W5"/>
<name>A0A8C7F9W5_ONCKI</name>
<evidence type="ECO:0000313" key="1">
    <source>
        <dbReference type="Ensembl" id="ENSOKIP00005024576.1"/>
    </source>
</evidence>
<dbReference type="InterPro" id="IPR002347">
    <property type="entry name" value="SDR_fam"/>
</dbReference>
<protein>
    <submittedName>
        <fullName evidence="1">Uncharacterized protein</fullName>
    </submittedName>
</protein>
<evidence type="ECO:0000313" key="2">
    <source>
        <dbReference type="Proteomes" id="UP000694557"/>
    </source>
</evidence>